<evidence type="ECO:0000256" key="1">
    <source>
        <dbReference type="SAM" id="MobiDB-lite"/>
    </source>
</evidence>
<protein>
    <submittedName>
        <fullName evidence="2">Uncharacterized protein</fullName>
    </submittedName>
</protein>
<gene>
    <name evidence="2" type="ORF">NB063_28920</name>
</gene>
<dbReference type="EMBL" id="JAMQBK010000096">
    <property type="protein sequence ID" value="MCM2374664.1"/>
    <property type="molecule type" value="Genomic_DNA"/>
</dbReference>
<sequence>MNENPKYKPEPVQTEPLHSFLERIKANGKGMPQHMVVNHDGMPLYAQSIPFMLITGGTILSDPYHDRELRVVAFEDVAMATHPAKEADREDQTGNQASDGDSDQAAMPRLPTIVRVVVQGSDEEKLFLSDFN</sequence>
<dbReference type="Proteomes" id="UP001202961">
    <property type="component" value="Unassembled WGS sequence"/>
</dbReference>
<accession>A0ABT0UD45</accession>
<organism evidence="2 3">
    <name type="scientific">Aporhodopirellula aestuarii</name>
    <dbReference type="NCBI Taxonomy" id="2950107"/>
    <lineage>
        <taxon>Bacteria</taxon>
        <taxon>Pseudomonadati</taxon>
        <taxon>Planctomycetota</taxon>
        <taxon>Planctomycetia</taxon>
        <taxon>Pirellulales</taxon>
        <taxon>Pirellulaceae</taxon>
        <taxon>Aporhodopirellula</taxon>
    </lineage>
</organism>
<feature type="region of interest" description="Disordered" evidence="1">
    <location>
        <begin position="82"/>
        <end position="108"/>
    </location>
</feature>
<reference evidence="2 3" key="1">
    <citation type="journal article" date="2022" name="Syst. Appl. Microbiol.">
        <title>Rhodopirellula aestuarii sp. nov., a novel member of the genus Rhodopirellula isolated from brackish sediments collected in the Tagus River estuary, Portugal.</title>
        <authorList>
            <person name="Vitorino I.R."/>
            <person name="Klimek D."/>
            <person name="Calusinska M."/>
            <person name="Lobo-da-Cunha A."/>
            <person name="Vasconcelos V."/>
            <person name="Lage O.M."/>
        </authorList>
    </citation>
    <scope>NUCLEOTIDE SEQUENCE [LARGE SCALE GENOMIC DNA]</scope>
    <source>
        <strain evidence="2 3">ICT_H3.1</strain>
    </source>
</reference>
<name>A0ABT0UD45_9BACT</name>
<evidence type="ECO:0000313" key="2">
    <source>
        <dbReference type="EMBL" id="MCM2374664.1"/>
    </source>
</evidence>
<dbReference type="RefSeq" id="WP_250932668.1">
    <property type="nucleotide sequence ID" value="NZ_JAMQBK010000096.1"/>
</dbReference>
<comment type="caution">
    <text evidence="2">The sequence shown here is derived from an EMBL/GenBank/DDBJ whole genome shotgun (WGS) entry which is preliminary data.</text>
</comment>
<keyword evidence="3" id="KW-1185">Reference proteome</keyword>
<proteinExistence type="predicted"/>
<feature type="compositionally biased region" description="Basic and acidic residues" evidence="1">
    <location>
        <begin position="83"/>
        <end position="92"/>
    </location>
</feature>
<evidence type="ECO:0000313" key="3">
    <source>
        <dbReference type="Proteomes" id="UP001202961"/>
    </source>
</evidence>